<evidence type="ECO:0000256" key="1">
    <source>
        <dbReference type="ARBA" id="ARBA00001917"/>
    </source>
</evidence>
<evidence type="ECO:0000259" key="11">
    <source>
        <dbReference type="Pfam" id="PF07992"/>
    </source>
</evidence>
<dbReference type="CDD" id="cd02803">
    <property type="entry name" value="OYE_like_FMN_family"/>
    <property type="match status" value="1"/>
</dbReference>
<evidence type="ECO:0000256" key="2">
    <source>
        <dbReference type="ARBA" id="ARBA00001966"/>
    </source>
</evidence>
<dbReference type="Gene3D" id="3.40.50.720">
    <property type="entry name" value="NAD(P)-binding Rossmann-like Domain"/>
    <property type="match status" value="1"/>
</dbReference>
<organism evidence="12">
    <name type="scientific">marine sediment metagenome</name>
    <dbReference type="NCBI Taxonomy" id="412755"/>
    <lineage>
        <taxon>unclassified sequences</taxon>
        <taxon>metagenomes</taxon>
        <taxon>ecological metagenomes</taxon>
    </lineage>
</organism>
<evidence type="ECO:0000256" key="9">
    <source>
        <dbReference type="ARBA" id="ARBA00023014"/>
    </source>
</evidence>
<dbReference type="GO" id="GO:0051536">
    <property type="term" value="F:iron-sulfur cluster binding"/>
    <property type="evidence" value="ECO:0007669"/>
    <property type="project" value="UniProtKB-KW"/>
</dbReference>
<dbReference type="InterPro" id="IPR013785">
    <property type="entry name" value="Aldolase_TIM"/>
</dbReference>
<reference evidence="12" key="1">
    <citation type="journal article" date="2015" name="Nature">
        <title>Complex archaea that bridge the gap between prokaryotes and eukaryotes.</title>
        <authorList>
            <person name="Spang A."/>
            <person name="Saw J.H."/>
            <person name="Jorgensen S.L."/>
            <person name="Zaremba-Niedzwiedzka K."/>
            <person name="Martijn J."/>
            <person name="Lind A.E."/>
            <person name="van Eijk R."/>
            <person name="Schleper C."/>
            <person name="Guy L."/>
            <person name="Ettema T.J."/>
        </authorList>
    </citation>
    <scope>NUCLEOTIDE SEQUENCE</scope>
</reference>
<dbReference type="EMBL" id="LAZR01001524">
    <property type="protein sequence ID" value="KKN43248.1"/>
    <property type="molecule type" value="Genomic_DNA"/>
</dbReference>
<sequence length="665" mass="73090">MSVEKVTKLSDTITIRGMTAKNRLGYPPMLTFSSDGKGCPSPRTFKVHRLKAQGGVGLITFENSGLEKRAGMGSPSIGRDENIPAYKKLTDMVHSYGAKIGMQIGNGSLIGFAFANFLFNMNPGNPIGPSKVDLAKATGAYSLYDPTWPDKIHEQNNEMQVLTKEQILAIEDQFAEGARRAIEAGFDYVDIHSGHGMLHSSFLSPWLNKRTDEYGGSIENRCRFHSETMQKIREKIGEEHPIFIRFSADELISEGNRIDDGIKIAKALEKGGADVLDITQGIIYRNPSGIEIPSYCKHGCFIANPEAIKKEVNIPVIGVGRIIEPEMADQFIQEGKADIIYMGRQLICDPETPNKYFSGRSDEIRHCMGCLQNCSHHCIQDAFGAQNYTELTPTTNPKNIVVLGGGIAGLEAARVAKLRGHQVELYEKADKLGGLIPLLAAEHGKADFMNSVIYAESQLTKLGVPVYINKELTRDEIAALKPDVLVIATGSEAVLPVNLKDKSNVVTQDESILKSKTMGKDIVVWGLEAYWRGGVESVVSLLEEGYNVKALVGPEKTVAGILKSHQGRRYWLLNYLRKRDIPIYKEAKLLDVSEGEVKFLDSNGEEQSIQADTLVYCGSRITNGKNLAEEFEGVAPEIVLIGDGKQPRDIAAAISEAQTFARKLE</sequence>
<dbReference type="SUPFAM" id="SSF51395">
    <property type="entry name" value="FMN-linked oxidoreductases"/>
    <property type="match status" value="1"/>
</dbReference>
<feature type="domain" description="NADH:flavin oxidoreductase/NADH oxidase N-terminal" evidence="10">
    <location>
        <begin position="13"/>
        <end position="362"/>
    </location>
</feature>
<dbReference type="Gene3D" id="3.20.20.70">
    <property type="entry name" value="Aldolase class I"/>
    <property type="match status" value="1"/>
</dbReference>
<dbReference type="InterPro" id="IPR023753">
    <property type="entry name" value="FAD/NAD-binding_dom"/>
</dbReference>
<gene>
    <name evidence="12" type="ORF">LCGC14_0705090</name>
</gene>
<keyword evidence="6" id="KW-0479">Metal-binding</keyword>
<dbReference type="GO" id="GO:0016491">
    <property type="term" value="F:oxidoreductase activity"/>
    <property type="evidence" value="ECO:0007669"/>
    <property type="project" value="UniProtKB-KW"/>
</dbReference>
<evidence type="ECO:0008006" key="13">
    <source>
        <dbReference type="Google" id="ProtNLM"/>
    </source>
</evidence>
<evidence type="ECO:0000256" key="5">
    <source>
        <dbReference type="ARBA" id="ARBA00022643"/>
    </source>
</evidence>
<dbReference type="InterPro" id="IPR051793">
    <property type="entry name" value="NADH:flavin_oxidoreductase"/>
</dbReference>
<dbReference type="PANTHER" id="PTHR42917">
    <property type="entry name" value="2,4-DIENOYL-COA REDUCTASE"/>
    <property type="match status" value="1"/>
</dbReference>
<dbReference type="InterPro" id="IPR036188">
    <property type="entry name" value="FAD/NAD-bd_sf"/>
</dbReference>
<keyword evidence="7" id="KW-0560">Oxidoreductase</keyword>
<dbReference type="AlphaFoldDB" id="A0A0F9TPA4"/>
<name>A0A0F9TPA4_9ZZZZ</name>
<comment type="cofactor">
    <cofactor evidence="2">
        <name>[4Fe-4S] cluster</name>
        <dbReference type="ChEBI" id="CHEBI:49883"/>
    </cofactor>
</comment>
<dbReference type="Gene3D" id="3.50.50.60">
    <property type="entry name" value="FAD/NAD(P)-binding domain"/>
    <property type="match status" value="1"/>
</dbReference>
<evidence type="ECO:0000256" key="7">
    <source>
        <dbReference type="ARBA" id="ARBA00023002"/>
    </source>
</evidence>
<dbReference type="GO" id="GO:0046872">
    <property type="term" value="F:metal ion binding"/>
    <property type="evidence" value="ECO:0007669"/>
    <property type="project" value="UniProtKB-KW"/>
</dbReference>
<dbReference type="GO" id="GO:0010181">
    <property type="term" value="F:FMN binding"/>
    <property type="evidence" value="ECO:0007669"/>
    <property type="project" value="InterPro"/>
</dbReference>
<comment type="similarity">
    <text evidence="3">In the N-terminal section; belongs to the NADH:flavin oxidoreductase/NADH oxidase family.</text>
</comment>
<evidence type="ECO:0000313" key="12">
    <source>
        <dbReference type="EMBL" id="KKN43248.1"/>
    </source>
</evidence>
<dbReference type="Pfam" id="PF07992">
    <property type="entry name" value="Pyr_redox_2"/>
    <property type="match status" value="1"/>
</dbReference>
<evidence type="ECO:0000256" key="3">
    <source>
        <dbReference type="ARBA" id="ARBA00011048"/>
    </source>
</evidence>
<comment type="caution">
    <text evidence="12">The sequence shown here is derived from an EMBL/GenBank/DDBJ whole genome shotgun (WGS) entry which is preliminary data.</text>
</comment>
<comment type="cofactor">
    <cofactor evidence="1">
        <name>FMN</name>
        <dbReference type="ChEBI" id="CHEBI:58210"/>
    </cofactor>
</comment>
<keyword evidence="9" id="KW-0411">Iron-sulfur</keyword>
<evidence type="ECO:0000256" key="8">
    <source>
        <dbReference type="ARBA" id="ARBA00023004"/>
    </source>
</evidence>
<protein>
    <recommendedName>
        <fullName evidence="13">NADH:flavin oxidoreductase/NADH oxidase N-terminal domain-containing protein</fullName>
    </recommendedName>
</protein>
<keyword evidence="4" id="KW-0285">Flavoprotein</keyword>
<evidence type="ECO:0000256" key="4">
    <source>
        <dbReference type="ARBA" id="ARBA00022630"/>
    </source>
</evidence>
<keyword evidence="8" id="KW-0408">Iron</keyword>
<feature type="domain" description="FAD/NAD(P)-binding" evidence="11">
    <location>
        <begin position="399"/>
        <end position="620"/>
    </location>
</feature>
<dbReference type="SUPFAM" id="SSF51905">
    <property type="entry name" value="FAD/NAD(P)-binding domain"/>
    <property type="match status" value="1"/>
</dbReference>
<dbReference type="InterPro" id="IPR001155">
    <property type="entry name" value="OxRdtase_FMN_N"/>
</dbReference>
<evidence type="ECO:0000259" key="10">
    <source>
        <dbReference type="Pfam" id="PF00724"/>
    </source>
</evidence>
<accession>A0A0F9TPA4</accession>
<keyword evidence="5" id="KW-0288">FMN</keyword>
<evidence type="ECO:0000256" key="6">
    <source>
        <dbReference type="ARBA" id="ARBA00022723"/>
    </source>
</evidence>
<proteinExistence type="inferred from homology"/>
<dbReference type="PANTHER" id="PTHR42917:SF2">
    <property type="entry name" value="2,4-DIENOYL-COA REDUCTASE [(2E)-ENOYL-COA-PRODUCING]"/>
    <property type="match status" value="1"/>
</dbReference>
<dbReference type="Pfam" id="PF00724">
    <property type="entry name" value="Oxidored_FMN"/>
    <property type="match status" value="1"/>
</dbReference>